<dbReference type="CDD" id="cd00118">
    <property type="entry name" value="LysM"/>
    <property type="match status" value="1"/>
</dbReference>
<dbReference type="PANTHER" id="PTHR34700:SF4">
    <property type="entry name" value="PHAGE-LIKE ELEMENT PBSX PROTEIN XKDP"/>
    <property type="match status" value="1"/>
</dbReference>
<comment type="caution">
    <text evidence="2">The sequence shown here is derived from an EMBL/GenBank/DDBJ whole genome shotgun (WGS) entry which is preliminary data.</text>
</comment>
<dbReference type="Gene3D" id="3.10.350.10">
    <property type="entry name" value="LysM domain"/>
    <property type="match status" value="1"/>
</dbReference>
<evidence type="ECO:0000313" key="2">
    <source>
        <dbReference type="EMBL" id="KHQ49986.1"/>
    </source>
</evidence>
<dbReference type="PANTHER" id="PTHR34700">
    <property type="entry name" value="POTASSIUM BINDING PROTEIN KBP"/>
    <property type="match status" value="1"/>
</dbReference>
<evidence type="ECO:0000259" key="1">
    <source>
        <dbReference type="PROSITE" id="PS51782"/>
    </source>
</evidence>
<dbReference type="Gene3D" id="2.60.40.10">
    <property type="entry name" value="Immunoglobulins"/>
    <property type="match status" value="1"/>
</dbReference>
<accession>A0A0B3S0D1</accession>
<proteinExistence type="predicted"/>
<evidence type="ECO:0000313" key="3">
    <source>
        <dbReference type="Proteomes" id="UP000030960"/>
    </source>
</evidence>
<dbReference type="Pfam" id="PF01476">
    <property type="entry name" value="LysM"/>
    <property type="match status" value="1"/>
</dbReference>
<dbReference type="SMART" id="SM00257">
    <property type="entry name" value="LysM"/>
    <property type="match status" value="1"/>
</dbReference>
<reference evidence="2 3" key="1">
    <citation type="submission" date="2014-10" db="EMBL/GenBank/DDBJ databases">
        <title>Genome sequence of Ponticoccus sp. strain UMTAT08 isolated from clonal culture of toxic dinoflagellate Alexandrium tamiyavanichii.</title>
        <authorList>
            <person name="Gan H.Y."/>
            <person name="Muhd D.-D."/>
            <person name="Mohd Noor M.E."/>
            <person name="Yeong Y.S."/>
            <person name="Usup G."/>
        </authorList>
    </citation>
    <scope>NUCLEOTIDE SEQUENCE [LARGE SCALE GENOMIC DNA]</scope>
    <source>
        <strain evidence="2 3">UMTAT08</strain>
    </source>
</reference>
<dbReference type="Proteomes" id="UP000030960">
    <property type="component" value="Unassembled WGS sequence"/>
</dbReference>
<organism evidence="2 3">
    <name type="scientific">Mameliella alba</name>
    <dbReference type="NCBI Taxonomy" id="561184"/>
    <lineage>
        <taxon>Bacteria</taxon>
        <taxon>Pseudomonadati</taxon>
        <taxon>Pseudomonadota</taxon>
        <taxon>Alphaproteobacteria</taxon>
        <taxon>Rhodobacterales</taxon>
        <taxon>Roseobacteraceae</taxon>
        <taxon>Mameliella</taxon>
    </lineage>
</organism>
<dbReference type="PROSITE" id="PS51782">
    <property type="entry name" value="LYSM"/>
    <property type="match status" value="1"/>
</dbReference>
<dbReference type="InterPro" id="IPR036779">
    <property type="entry name" value="LysM_dom_sf"/>
</dbReference>
<keyword evidence="3" id="KW-1185">Reference proteome</keyword>
<sequence>MITARAEPDVGDAPPTALPPAVLLSSPRGIEALSTAPIAPGDVALDSISYDDEGDVLLSGRGKTAAFVRIYLDNTPVTTSRIREDGRWRVQLPEVDQGTYVLRVDQINERGQVIARVESPFLRESATVLERVVSEGAGPVRSVTIQPGNTLWGISRQRYGDGMQYVRIYEANRDRIRDPDLIYPGQIFDLPQTVTD</sequence>
<dbReference type="PATRIC" id="fig|1515334.3.peg.5508"/>
<feature type="domain" description="LysM" evidence="1">
    <location>
        <begin position="141"/>
        <end position="190"/>
    </location>
</feature>
<dbReference type="InterPro" id="IPR018392">
    <property type="entry name" value="LysM"/>
</dbReference>
<dbReference type="STRING" id="561184.SAMN05216376_11668"/>
<dbReference type="AlphaFoldDB" id="A0A0B3S0D1"/>
<dbReference type="InterPro" id="IPR052196">
    <property type="entry name" value="Bact_Kbp"/>
</dbReference>
<dbReference type="InterPro" id="IPR013783">
    <property type="entry name" value="Ig-like_fold"/>
</dbReference>
<name>A0A0B3S0D1_9RHOB</name>
<protein>
    <submittedName>
        <fullName evidence="2">LysM domain protein</fullName>
    </submittedName>
</protein>
<gene>
    <name evidence="2" type="ORF">OA50_05507</name>
</gene>
<dbReference type="EMBL" id="JSUQ01000034">
    <property type="protein sequence ID" value="KHQ49986.1"/>
    <property type="molecule type" value="Genomic_DNA"/>
</dbReference>